<dbReference type="PROSITE" id="PS51257">
    <property type="entry name" value="PROKAR_LIPOPROTEIN"/>
    <property type="match status" value="1"/>
</dbReference>
<gene>
    <name evidence="2" type="ORF">GCM10011394_03530</name>
</gene>
<name>A0ABQ2E6F7_9GAMM</name>
<dbReference type="Proteomes" id="UP000599009">
    <property type="component" value="Unassembled WGS sequence"/>
</dbReference>
<reference evidence="3" key="1">
    <citation type="journal article" date="2019" name="Int. J. Syst. Evol. Microbiol.">
        <title>The Global Catalogue of Microorganisms (GCM) 10K type strain sequencing project: providing services to taxonomists for standard genome sequencing and annotation.</title>
        <authorList>
            <consortium name="The Broad Institute Genomics Platform"/>
            <consortium name="The Broad Institute Genome Sequencing Center for Infectious Disease"/>
            <person name="Wu L."/>
            <person name="Ma J."/>
        </authorList>
    </citation>
    <scope>NUCLEOTIDE SEQUENCE [LARGE SCALE GENOMIC DNA]</scope>
    <source>
        <strain evidence="3">CGMCC 1.8985</strain>
    </source>
</reference>
<evidence type="ECO:0000313" key="3">
    <source>
        <dbReference type="Proteomes" id="UP000599009"/>
    </source>
</evidence>
<evidence type="ECO:0000313" key="2">
    <source>
        <dbReference type="EMBL" id="GGJ97912.1"/>
    </source>
</evidence>
<protein>
    <recommendedName>
        <fullName evidence="4">Lipoprotein</fullName>
    </recommendedName>
</protein>
<organism evidence="2 3">
    <name type="scientific">Luteimonas terricola</name>
    <dbReference type="NCBI Taxonomy" id="645597"/>
    <lineage>
        <taxon>Bacteria</taxon>
        <taxon>Pseudomonadati</taxon>
        <taxon>Pseudomonadota</taxon>
        <taxon>Gammaproteobacteria</taxon>
        <taxon>Lysobacterales</taxon>
        <taxon>Lysobacteraceae</taxon>
        <taxon>Luteimonas</taxon>
    </lineage>
</organism>
<comment type="caution">
    <text evidence="2">The sequence shown here is derived from an EMBL/GenBank/DDBJ whole genome shotgun (WGS) entry which is preliminary data.</text>
</comment>
<keyword evidence="1" id="KW-0732">Signal</keyword>
<evidence type="ECO:0008006" key="4">
    <source>
        <dbReference type="Google" id="ProtNLM"/>
    </source>
</evidence>
<evidence type="ECO:0000256" key="1">
    <source>
        <dbReference type="SAM" id="SignalP"/>
    </source>
</evidence>
<feature type="signal peptide" evidence="1">
    <location>
        <begin position="1"/>
        <end position="31"/>
    </location>
</feature>
<accession>A0ABQ2E6F7</accession>
<feature type="chain" id="PRO_5047045158" description="Lipoprotein" evidence="1">
    <location>
        <begin position="32"/>
        <end position="255"/>
    </location>
</feature>
<dbReference type="EMBL" id="BMME01000001">
    <property type="protein sequence ID" value="GGJ97912.1"/>
    <property type="molecule type" value="Genomic_DNA"/>
</dbReference>
<sequence length="255" mass="27394">MGVRMSTHRPAHARRSTLLAVSLLATLSMLAACQDPAAQAQAQAAVQAEANEAAAGQAAADFDAAYAAENWVLAGAQGDVLLARWPDTAAAERIRPLHEEVRTKANAAREAARLNALWAYNTEAVKGGNQLAAAIFSREGVDSDGSGARPVRLIFRDHPSWGRSSYLVMQAGDFDCYGACRVSVTVDDAAPVRMAANRPDTDEAIAMFIDDERALWRMIDGAKRLTVDYPVKAGGTRTAVFEVGGLERKRLPDWN</sequence>
<keyword evidence="3" id="KW-1185">Reference proteome</keyword>
<proteinExistence type="predicted"/>